<evidence type="ECO:0000313" key="2">
    <source>
        <dbReference type="EMBL" id="VUC33097.1"/>
    </source>
</evidence>
<dbReference type="Proteomes" id="UP000766486">
    <property type="component" value="Unassembled WGS sequence"/>
</dbReference>
<name>A0ABY6US94_BIOOC</name>
<organism evidence="2 3">
    <name type="scientific">Bionectria ochroleuca</name>
    <name type="common">Gliocladium roseum</name>
    <dbReference type="NCBI Taxonomy" id="29856"/>
    <lineage>
        <taxon>Eukaryota</taxon>
        <taxon>Fungi</taxon>
        <taxon>Dikarya</taxon>
        <taxon>Ascomycota</taxon>
        <taxon>Pezizomycotina</taxon>
        <taxon>Sordariomycetes</taxon>
        <taxon>Hypocreomycetidae</taxon>
        <taxon>Hypocreales</taxon>
        <taxon>Bionectriaceae</taxon>
        <taxon>Clonostachys</taxon>
    </lineage>
</organism>
<keyword evidence="3" id="KW-1185">Reference proteome</keyword>
<evidence type="ECO:0000313" key="3">
    <source>
        <dbReference type="Proteomes" id="UP000766486"/>
    </source>
</evidence>
<dbReference type="EMBL" id="CABFNS010000856">
    <property type="protein sequence ID" value="VUC33097.1"/>
    <property type="molecule type" value="Genomic_DNA"/>
</dbReference>
<feature type="region of interest" description="Disordered" evidence="1">
    <location>
        <begin position="1"/>
        <end position="23"/>
    </location>
</feature>
<comment type="caution">
    <text evidence="2">The sequence shown here is derived from an EMBL/GenBank/DDBJ whole genome shotgun (WGS) entry which is preliminary data.</text>
</comment>
<evidence type="ECO:0000256" key="1">
    <source>
        <dbReference type="SAM" id="MobiDB-lite"/>
    </source>
</evidence>
<proteinExistence type="predicted"/>
<reference evidence="2 3" key="1">
    <citation type="submission" date="2019-06" db="EMBL/GenBank/DDBJ databases">
        <authorList>
            <person name="Broberg M."/>
        </authorList>
    </citation>
    <scope>NUCLEOTIDE SEQUENCE [LARGE SCALE GENOMIC DNA]</scope>
</reference>
<accession>A0ABY6US94</accession>
<evidence type="ECO:0008006" key="4">
    <source>
        <dbReference type="Google" id="ProtNLM"/>
    </source>
</evidence>
<sequence length="95" mass="10493">MSEQEDLDWLSAVDQHKKSPKASEAFVAQEKPRFSLPPNDINASPHELSKVQRLIPLHRRHAQLKSHGVVLIVLVIARGPAAATMREGGEEAVLI</sequence>
<gene>
    <name evidence="2" type="ORF">CLO192961_LOCUS339633</name>
</gene>
<protein>
    <recommendedName>
        <fullName evidence="4">PH domain-containing protein</fullName>
    </recommendedName>
</protein>